<gene>
    <name evidence="4" type="ORF">H9787_09860</name>
</gene>
<proteinExistence type="predicted"/>
<feature type="transmembrane region" description="Helical" evidence="2">
    <location>
        <begin position="96"/>
        <end position="112"/>
    </location>
</feature>
<dbReference type="PANTHER" id="PTHR46558:SF13">
    <property type="entry name" value="HTH-TYPE TRANSCRIPTIONAL REGULATOR IMMR"/>
    <property type="match status" value="1"/>
</dbReference>
<reference evidence="4" key="2">
    <citation type="submission" date="2021-04" db="EMBL/GenBank/DDBJ databases">
        <authorList>
            <person name="Gilroy R."/>
        </authorList>
    </citation>
    <scope>NUCLEOTIDE SEQUENCE</scope>
    <source>
        <strain evidence="4">ChiBcec18-1249</strain>
    </source>
</reference>
<evidence type="ECO:0000256" key="2">
    <source>
        <dbReference type="SAM" id="Phobius"/>
    </source>
</evidence>
<dbReference type="CDD" id="cd00093">
    <property type="entry name" value="HTH_XRE"/>
    <property type="match status" value="1"/>
</dbReference>
<reference evidence="4" key="1">
    <citation type="journal article" date="2021" name="PeerJ">
        <title>Extensive microbial diversity within the chicken gut microbiome revealed by metagenomics and culture.</title>
        <authorList>
            <person name="Gilroy R."/>
            <person name="Ravi A."/>
            <person name="Getino M."/>
            <person name="Pursley I."/>
            <person name="Horton D.L."/>
            <person name="Alikhan N.F."/>
            <person name="Baker D."/>
            <person name="Gharbi K."/>
            <person name="Hall N."/>
            <person name="Watson M."/>
            <person name="Adriaenssens E.M."/>
            <person name="Foster-Nyarko E."/>
            <person name="Jarju S."/>
            <person name="Secka A."/>
            <person name="Antonio M."/>
            <person name="Oren A."/>
            <person name="Chaudhuri R.R."/>
            <person name="La Ragione R."/>
            <person name="Hildebrand F."/>
            <person name="Pallen M.J."/>
        </authorList>
    </citation>
    <scope>NUCLEOTIDE SEQUENCE</scope>
    <source>
        <strain evidence="4">ChiBcec18-1249</strain>
    </source>
</reference>
<keyword evidence="2" id="KW-1133">Transmembrane helix</keyword>
<dbReference type="Proteomes" id="UP000823824">
    <property type="component" value="Unassembled WGS sequence"/>
</dbReference>
<sequence>MSLGTNISRLRAEHHLSQGDLAEALAVSRQSVSKWETDSSVPDLDKLVKLSQLFGVTLDELVTGEAGSAAEEAPLETPATPAAQAVVSGRMPGRKIAGIILFCMAFLAFLIPTVLGGILTGVILAVPFLVCGIICFLAQKRPGLWCAWALYLIADIFFHYATGLNWTYIFATFSWEQMGLTSVYVVTAWIQVLVTLALLIATVRSFRKSPFPLTRRNSVILALVWAGFLVSRLPFAYLVLPLGAYVLSIGALMALVSTVQGIVSLILLAIALTLSVRMFAAWRASRR</sequence>
<dbReference type="PROSITE" id="PS50943">
    <property type="entry name" value="HTH_CROC1"/>
    <property type="match status" value="1"/>
</dbReference>
<keyword evidence="2" id="KW-0472">Membrane</keyword>
<name>A0A9D2RS37_9FIRM</name>
<evidence type="ECO:0000313" key="4">
    <source>
        <dbReference type="EMBL" id="HJB14000.1"/>
    </source>
</evidence>
<dbReference type="Pfam" id="PF01381">
    <property type="entry name" value="HTH_3"/>
    <property type="match status" value="1"/>
</dbReference>
<dbReference type="AlphaFoldDB" id="A0A9D2RS37"/>
<accession>A0A9D2RS37</accession>
<feature type="transmembrane region" description="Helical" evidence="2">
    <location>
        <begin position="150"/>
        <end position="171"/>
    </location>
</feature>
<dbReference type="GO" id="GO:0003677">
    <property type="term" value="F:DNA binding"/>
    <property type="evidence" value="ECO:0007669"/>
    <property type="project" value="UniProtKB-KW"/>
</dbReference>
<dbReference type="InterPro" id="IPR010982">
    <property type="entry name" value="Lambda_DNA-bd_dom_sf"/>
</dbReference>
<dbReference type="SMART" id="SM00530">
    <property type="entry name" value="HTH_XRE"/>
    <property type="match status" value="1"/>
</dbReference>
<feature type="transmembrane region" description="Helical" evidence="2">
    <location>
        <begin position="183"/>
        <end position="206"/>
    </location>
</feature>
<keyword evidence="2" id="KW-0812">Transmembrane</keyword>
<comment type="caution">
    <text evidence="4">The sequence shown here is derived from an EMBL/GenBank/DDBJ whole genome shotgun (WGS) entry which is preliminary data.</text>
</comment>
<evidence type="ECO:0000313" key="5">
    <source>
        <dbReference type="Proteomes" id="UP000823824"/>
    </source>
</evidence>
<dbReference type="PANTHER" id="PTHR46558">
    <property type="entry name" value="TRACRIPTIONAL REGULATORY PROTEIN-RELATED-RELATED"/>
    <property type="match status" value="1"/>
</dbReference>
<feature type="transmembrane region" description="Helical" evidence="2">
    <location>
        <begin position="246"/>
        <end position="279"/>
    </location>
</feature>
<feature type="transmembrane region" description="Helical" evidence="2">
    <location>
        <begin position="118"/>
        <end position="138"/>
    </location>
</feature>
<protein>
    <submittedName>
        <fullName evidence="4">Helix-turn-helix domain-containing protein</fullName>
    </submittedName>
</protein>
<feature type="domain" description="HTH cro/C1-type" evidence="3">
    <location>
        <begin position="7"/>
        <end position="61"/>
    </location>
</feature>
<organism evidence="4 5">
    <name type="scientific">Candidatus Oscillibacter excrementigallinarum</name>
    <dbReference type="NCBI Taxonomy" id="2838716"/>
    <lineage>
        <taxon>Bacteria</taxon>
        <taxon>Bacillati</taxon>
        <taxon>Bacillota</taxon>
        <taxon>Clostridia</taxon>
        <taxon>Eubacteriales</taxon>
        <taxon>Oscillospiraceae</taxon>
        <taxon>Oscillibacter</taxon>
    </lineage>
</organism>
<evidence type="ECO:0000256" key="1">
    <source>
        <dbReference type="ARBA" id="ARBA00023125"/>
    </source>
</evidence>
<dbReference type="SUPFAM" id="SSF47413">
    <property type="entry name" value="lambda repressor-like DNA-binding domains"/>
    <property type="match status" value="1"/>
</dbReference>
<keyword evidence="1" id="KW-0238">DNA-binding</keyword>
<dbReference type="Gene3D" id="1.10.260.40">
    <property type="entry name" value="lambda repressor-like DNA-binding domains"/>
    <property type="match status" value="1"/>
</dbReference>
<dbReference type="EMBL" id="DWZJ01000089">
    <property type="protein sequence ID" value="HJB14000.1"/>
    <property type="molecule type" value="Genomic_DNA"/>
</dbReference>
<dbReference type="InterPro" id="IPR001387">
    <property type="entry name" value="Cro/C1-type_HTH"/>
</dbReference>
<feature type="transmembrane region" description="Helical" evidence="2">
    <location>
        <begin position="218"/>
        <end position="240"/>
    </location>
</feature>
<evidence type="ECO:0000259" key="3">
    <source>
        <dbReference type="PROSITE" id="PS50943"/>
    </source>
</evidence>